<organism evidence="2 3">
    <name type="scientific">Streptomyces cyaneogriseus subsp. noncyanogenus</name>
    <dbReference type="NCBI Taxonomy" id="477245"/>
    <lineage>
        <taxon>Bacteria</taxon>
        <taxon>Bacillati</taxon>
        <taxon>Actinomycetota</taxon>
        <taxon>Actinomycetes</taxon>
        <taxon>Kitasatosporales</taxon>
        <taxon>Streptomycetaceae</taxon>
        <taxon>Streptomyces</taxon>
    </lineage>
</organism>
<dbReference type="Proteomes" id="UP000032234">
    <property type="component" value="Chromosome"/>
</dbReference>
<reference evidence="2 3" key="1">
    <citation type="submission" date="2015-02" db="EMBL/GenBank/DDBJ databases">
        <title>Genome sequence of thermotolerant Streptomyces cyaneogriseus subsp. Noncyanogenus NMWT1, the producer of nematocidal antibiotics nemadectin.</title>
        <authorList>
            <person name="Wang H."/>
            <person name="Li C."/>
            <person name="Xiang W."/>
            <person name="Wang X."/>
        </authorList>
    </citation>
    <scope>NUCLEOTIDE SEQUENCE [LARGE SCALE GENOMIC DNA]</scope>
    <source>
        <strain evidence="2 3">NMWT 1</strain>
    </source>
</reference>
<evidence type="ECO:0000256" key="1">
    <source>
        <dbReference type="SAM" id="MobiDB-lite"/>
    </source>
</evidence>
<evidence type="ECO:0000313" key="2">
    <source>
        <dbReference type="EMBL" id="AJP02100.1"/>
    </source>
</evidence>
<dbReference type="EMBL" id="CP010849">
    <property type="protein sequence ID" value="AJP02100.1"/>
    <property type="molecule type" value="Genomic_DNA"/>
</dbReference>
<protein>
    <submittedName>
        <fullName evidence="2">Uncharacterized protein</fullName>
    </submittedName>
</protein>
<evidence type="ECO:0000313" key="3">
    <source>
        <dbReference type="Proteomes" id="UP000032234"/>
    </source>
</evidence>
<feature type="region of interest" description="Disordered" evidence="1">
    <location>
        <begin position="59"/>
        <end position="80"/>
    </location>
</feature>
<accession>A0A0C5G0N7</accession>
<dbReference type="AlphaFoldDB" id="A0A0C5G0N7"/>
<name>A0A0C5G0N7_9ACTN</name>
<gene>
    <name evidence="2" type="ORF">TU94_11940</name>
</gene>
<dbReference type="Pfam" id="PF19953">
    <property type="entry name" value="EACC1"/>
    <property type="match status" value="1"/>
</dbReference>
<sequence length="80" mass="8869">MVLGTGGTVTALITSLRTWLAHPRRSDVRLKVRREGGATVEIDAKRVKRADVERLLRQALDQDQEQDHEPGQGQGPAVQE</sequence>
<dbReference type="KEGG" id="scw:TU94_11940"/>
<keyword evidence="3" id="KW-1185">Reference proteome</keyword>
<proteinExistence type="predicted"/>
<dbReference type="HOGENOM" id="CLU_2588104_0_0_11"/>
<dbReference type="PATRIC" id="fig|477245.3.peg.2534"/>
<dbReference type="InterPro" id="IPR045428">
    <property type="entry name" value="EACC1"/>
</dbReference>